<proteinExistence type="predicted"/>
<name>A0A3M7Q7D9_BRAPC</name>
<reference evidence="2 3" key="1">
    <citation type="journal article" date="2018" name="Sci. Rep.">
        <title>Genomic signatures of local adaptation to the degree of environmental predictability in rotifers.</title>
        <authorList>
            <person name="Franch-Gras L."/>
            <person name="Hahn C."/>
            <person name="Garcia-Roger E.M."/>
            <person name="Carmona M.J."/>
            <person name="Serra M."/>
            <person name="Gomez A."/>
        </authorList>
    </citation>
    <scope>NUCLEOTIDE SEQUENCE [LARGE SCALE GENOMIC DNA]</scope>
    <source>
        <strain evidence="2">HYR1</strain>
    </source>
</reference>
<protein>
    <submittedName>
        <fullName evidence="2">Uncharacterized protein</fullName>
    </submittedName>
</protein>
<sequence>MYRDKRYITFIELKGIFHIFNQYYPMSYYYFENTVFLRSILQPQNQKMAEFIDSIAFFDKKKISEDLVLLRKTVFTYKKDDIINFYCYDFLFLLVLVSVQADSKRAKNFRNRGRDRINRFNFGGRTLARLFWRAKFWPV</sequence>
<keyword evidence="1" id="KW-1133">Transmembrane helix</keyword>
<accession>A0A3M7Q7D9</accession>
<evidence type="ECO:0000313" key="2">
    <source>
        <dbReference type="EMBL" id="RNA06835.1"/>
    </source>
</evidence>
<evidence type="ECO:0000313" key="3">
    <source>
        <dbReference type="Proteomes" id="UP000276133"/>
    </source>
</evidence>
<keyword evidence="1" id="KW-0812">Transmembrane</keyword>
<feature type="transmembrane region" description="Helical" evidence="1">
    <location>
        <begin position="82"/>
        <end position="101"/>
    </location>
</feature>
<dbReference type="EMBL" id="REGN01007270">
    <property type="protein sequence ID" value="RNA06835.1"/>
    <property type="molecule type" value="Genomic_DNA"/>
</dbReference>
<organism evidence="2 3">
    <name type="scientific">Brachionus plicatilis</name>
    <name type="common">Marine rotifer</name>
    <name type="synonym">Brachionus muelleri</name>
    <dbReference type="NCBI Taxonomy" id="10195"/>
    <lineage>
        <taxon>Eukaryota</taxon>
        <taxon>Metazoa</taxon>
        <taxon>Spiralia</taxon>
        <taxon>Gnathifera</taxon>
        <taxon>Rotifera</taxon>
        <taxon>Eurotatoria</taxon>
        <taxon>Monogononta</taxon>
        <taxon>Pseudotrocha</taxon>
        <taxon>Ploima</taxon>
        <taxon>Brachionidae</taxon>
        <taxon>Brachionus</taxon>
    </lineage>
</organism>
<keyword evidence="1" id="KW-0472">Membrane</keyword>
<gene>
    <name evidence="2" type="ORF">BpHYR1_036296</name>
</gene>
<comment type="caution">
    <text evidence="2">The sequence shown here is derived from an EMBL/GenBank/DDBJ whole genome shotgun (WGS) entry which is preliminary data.</text>
</comment>
<keyword evidence="3" id="KW-1185">Reference proteome</keyword>
<dbReference type="Proteomes" id="UP000276133">
    <property type="component" value="Unassembled WGS sequence"/>
</dbReference>
<dbReference type="AlphaFoldDB" id="A0A3M7Q7D9"/>
<evidence type="ECO:0000256" key="1">
    <source>
        <dbReference type="SAM" id="Phobius"/>
    </source>
</evidence>